<dbReference type="PANTHER" id="PTHR37809">
    <property type="entry name" value="RIBOSOMAL PROTEIN S12 METHYLTHIOTRANSFERASE ACCESSORY FACTOR YCAO"/>
    <property type="match status" value="1"/>
</dbReference>
<dbReference type="Pfam" id="PF02624">
    <property type="entry name" value="YcaO"/>
    <property type="match status" value="1"/>
</dbReference>
<organism evidence="2 3">
    <name type="scientific">Clostridium cellulovorans (strain ATCC 35296 / DSM 3052 / OCM 3 / 743B)</name>
    <dbReference type="NCBI Taxonomy" id="573061"/>
    <lineage>
        <taxon>Bacteria</taxon>
        <taxon>Bacillati</taxon>
        <taxon>Bacillota</taxon>
        <taxon>Clostridia</taxon>
        <taxon>Eubacteriales</taxon>
        <taxon>Clostridiaceae</taxon>
        <taxon>Clostridium</taxon>
    </lineage>
</organism>
<proteinExistence type="predicted"/>
<dbReference type="OrthoDB" id="2379922at2"/>
<dbReference type="Proteomes" id="UP000002730">
    <property type="component" value="Chromosome"/>
</dbReference>
<accession>D9SWM0</accession>
<evidence type="ECO:0000313" key="2">
    <source>
        <dbReference type="EMBL" id="ADL53302.1"/>
    </source>
</evidence>
<dbReference type="KEGG" id="ccb:Clocel_3631"/>
<dbReference type="AlphaFoldDB" id="D9SWM0"/>
<evidence type="ECO:0000313" key="3">
    <source>
        <dbReference type="Proteomes" id="UP000002730"/>
    </source>
</evidence>
<feature type="domain" description="YcaO" evidence="1">
    <location>
        <begin position="172"/>
        <end position="546"/>
    </location>
</feature>
<evidence type="ECO:0000259" key="1">
    <source>
        <dbReference type="PROSITE" id="PS51664"/>
    </source>
</evidence>
<gene>
    <name evidence="2" type="ordered locus">Clocel_3631</name>
</gene>
<dbReference type="STRING" id="573061.Clocel_3631"/>
<dbReference type="eggNOG" id="COG1944">
    <property type="taxonomic scope" value="Bacteria"/>
</dbReference>
<protein>
    <recommendedName>
        <fullName evidence="1">YcaO domain-containing protein</fullName>
    </recommendedName>
</protein>
<name>D9SWM0_CLOC7</name>
<dbReference type="EMBL" id="CP002160">
    <property type="protein sequence ID" value="ADL53302.1"/>
    <property type="molecule type" value="Genomic_DNA"/>
</dbReference>
<reference evidence="2 3" key="1">
    <citation type="submission" date="2010-08" db="EMBL/GenBank/DDBJ databases">
        <title>Complete sequence of Clostridium cellulovorans 743B.</title>
        <authorList>
            <consortium name="US DOE Joint Genome Institute"/>
            <person name="Lucas S."/>
            <person name="Copeland A."/>
            <person name="Lapidus A."/>
            <person name="Cheng J.-F."/>
            <person name="Bruce D."/>
            <person name="Goodwin L."/>
            <person name="Pitluck S."/>
            <person name="Chertkov O."/>
            <person name="Detter J.C."/>
            <person name="Han C."/>
            <person name="Tapia R."/>
            <person name="Land M."/>
            <person name="Hauser L."/>
            <person name="Chang Y.-J."/>
            <person name="Jeffries C."/>
            <person name="Kyrpides N."/>
            <person name="Ivanova N."/>
            <person name="Mikhailova N."/>
            <person name="Hemme C.L."/>
            <person name="Woyke T."/>
        </authorList>
    </citation>
    <scope>NUCLEOTIDE SEQUENCE [LARGE SCALE GENOMIC DNA]</scope>
    <source>
        <strain evidence="3">ATCC 35296 / DSM 3052 / OCM 3 / 743B</strain>
    </source>
</reference>
<dbReference type="HOGENOM" id="CLU_489004_0_0_9"/>
<dbReference type="InterPro" id="IPR003776">
    <property type="entry name" value="YcaO-like_dom"/>
</dbReference>
<sequence>MSRKEKMLEYTDRVFFLEKEVDEKQVAKNLQRRIFVNKNITLIPKEEEPIEPLDKVTDVIKYDFSEIMKNNVTEKSFYEIHFRDFQVQGFTLDIASKNVYVRNNLDTSFEDEVYDKKTLRVRNKVDLSGLKKDQFDERYGVITNIYKYLGTHDIALVGSEFVHNKSVNFSYGREKEFDAAETSALLELLERRAMYEVEGEKIHTSLEEDDANILVNPEPFLYYDPVDAIVAPFDRKRKYTWLKVLDYKKKTFKYLPLQFFDMDCGDEPTFVLESSNGVALGGSLQESRLFALLELVERDAFLNFWYKKVKVYEIDRSSIPEASRKEIEIFEREGRTVYLLDITFDIEIPTVLCIVISEIDSVSTYISTASHINPEIAIKNAIYECLVGHRVYSSNETMSKKTYNNDYDVVDMTDHVSHAAKKSYIENYRFLMDGLEKKSIKELYKEYYDGKYDSFNNASELLDYLLYEKMKDQEEIYFADLTTELSYKNGFYISKIVSPKMLAMTFGHRNRRINKERIEWALSHSKYKDKSCLERGSINERVHPFP</sequence>
<dbReference type="PANTHER" id="PTHR37809:SF1">
    <property type="entry name" value="RIBOSOMAL PROTEIN S12 METHYLTHIOTRANSFERASE ACCESSORY FACTOR YCAO"/>
    <property type="match status" value="1"/>
</dbReference>
<dbReference type="Gene3D" id="3.30.1330.230">
    <property type="match status" value="1"/>
</dbReference>
<dbReference type="PROSITE" id="PS51664">
    <property type="entry name" value="YCAO"/>
    <property type="match status" value="1"/>
</dbReference>
<keyword evidence="3" id="KW-1185">Reference proteome</keyword>
<dbReference type="RefSeq" id="WP_010073635.1">
    <property type="nucleotide sequence ID" value="NC_014393.1"/>
</dbReference>